<gene>
    <name evidence="4" type="primary">cobK</name>
    <name evidence="4" type="ORF">ENM46_02645</name>
</gene>
<keyword evidence="2" id="KW-0169">Cobalamin biosynthesis</keyword>
<comment type="pathway">
    <text evidence="1">Cofactor biosynthesis; adenosylcobalamin biosynthesis.</text>
</comment>
<dbReference type="InterPro" id="IPR003723">
    <property type="entry name" value="Precorrin-6x_reduct"/>
</dbReference>
<name>A0A7C5U4H9_9BACT</name>
<dbReference type="EMBL" id="DRXW01000170">
    <property type="protein sequence ID" value="HHR33825.1"/>
    <property type="molecule type" value="Genomic_DNA"/>
</dbReference>
<evidence type="ECO:0000256" key="3">
    <source>
        <dbReference type="ARBA" id="ARBA00023002"/>
    </source>
</evidence>
<evidence type="ECO:0000256" key="2">
    <source>
        <dbReference type="ARBA" id="ARBA00022573"/>
    </source>
</evidence>
<organism evidence="4">
    <name type="scientific">Fervidobacterium nodosum</name>
    <dbReference type="NCBI Taxonomy" id="2424"/>
    <lineage>
        <taxon>Bacteria</taxon>
        <taxon>Thermotogati</taxon>
        <taxon>Thermotogota</taxon>
        <taxon>Thermotogae</taxon>
        <taxon>Thermotogales</taxon>
        <taxon>Fervidobacteriaceae</taxon>
        <taxon>Fervidobacterium</taxon>
    </lineage>
</organism>
<dbReference type="PROSITE" id="PS51014">
    <property type="entry name" value="COBK_CBIJ"/>
    <property type="match status" value="1"/>
</dbReference>
<dbReference type="GO" id="GO:0016994">
    <property type="term" value="F:precorrin-6A reductase activity"/>
    <property type="evidence" value="ECO:0007669"/>
    <property type="project" value="UniProtKB-EC"/>
</dbReference>
<keyword evidence="3 4" id="KW-0560">Oxidoreductase</keyword>
<sequence>MRVLVLSGTSDGNNIACTLSKIGYNVICTSTTDIGVEYAKKFFDERECNVLNLKKTFQTVADILDFIKSEKIDLVIDSTHPYAENIKKLTLSLQDEILVIRYERPEVLFDYENIIYVDSYEKAVEKCICYDNIFLAIGTKNLQNFKVLIDSGKKLFVRALPIQDSVRKCTEIGLSIEQLILEKGPFSTEKNIEHFKNSNAQIVVSKDSGEEGGIREKIEACKILNIPIIIVKRKAFNYKYKFSSMEELLNFLQRC</sequence>
<reference evidence="4" key="1">
    <citation type="journal article" date="2020" name="mSystems">
        <title>Genome- and Community-Level Interaction Insights into Carbon Utilization and Element Cycling Functions of Hydrothermarchaeota in Hydrothermal Sediment.</title>
        <authorList>
            <person name="Zhou Z."/>
            <person name="Liu Y."/>
            <person name="Xu W."/>
            <person name="Pan J."/>
            <person name="Luo Z.H."/>
            <person name="Li M."/>
        </authorList>
    </citation>
    <scope>NUCLEOTIDE SEQUENCE [LARGE SCALE GENOMIC DNA]</scope>
    <source>
        <strain evidence="4">SpSt-1088</strain>
    </source>
</reference>
<comment type="caution">
    <text evidence="4">The sequence shown here is derived from an EMBL/GenBank/DDBJ whole genome shotgun (WGS) entry which is preliminary data.</text>
</comment>
<dbReference type="NCBIfam" id="TIGR00715">
    <property type="entry name" value="precor6x_red"/>
    <property type="match status" value="1"/>
</dbReference>
<accession>A0A7C5U4H9</accession>
<dbReference type="PANTHER" id="PTHR36925">
    <property type="entry name" value="COBALT-PRECORRIN-6A REDUCTASE"/>
    <property type="match status" value="1"/>
</dbReference>
<dbReference type="EC" id="1.3.1.54" evidence="4"/>
<dbReference type="SUPFAM" id="SSF52335">
    <property type="entry name" value="Methylglyoxal synthase-like"/>
    <property type="match status" value="1"/>
</dbReference>
<protein>
    <submittedName>
        <fullName evidence="4">Precorrin-6A reductase</fullName>
        <ecNumber evidence="4">1.3.1.54</ecNumber>
    </submittedName>
</protein>
<dbReference type="AlphaFoldDB" id="A0A7C5U4H9"/>
<dbReference type="GO" id="GO:0009236">
    <property type="term" value="P:cobalamin biosynthetic process"/>
    <property type="evidence" value="ECO:0007669"/>
    <property type="project" value="UniProtKB-UniPathway"/>
</dbReference>
<dbReference type="InterPro" id="IPR036914">
    <property type="entry name" value="MGS-like_dom_sf"/>
</dbReference>
<evidence type="ECO:0000313" key="4">
    <source>
        <dbReference type="EMBL" id="HHR33825.1"/>
    </source>
</evidence>
<dbReference type="Pfam" id="PF02571">
    <property type="entry name" value="CbiJ"/>
    <property type="match status" value="1"/>
</dbReference>
<dbReference type="PANTHER" id="PTHR36925:SF1">
    <property type="entry name" value="COBALT-PRECORRIN-6A REDUCTASE"/>
    <property type="match status" value="1"/>
</dbReference>
<evidence type="ECO:0000256" key="1">
    <source>
        <dbReference type="ARBA" id="ARBA00004953"/>
    </source>
</evidence>
<proteinExistence type="predicted"/>
<dbReference type="UniPathway" id="UPA00148"/>